<dbReference type="PANTHER" id="PTHR28584">
    <property type="entry name" value="FAMILY WITH SEQUENCE SIMILARITY 228 MEMBER A"/>
    <property type="match status" value="1"/>
</dbReference>
<dbReference type="AlphaFoldDB" id="A6HAI9"/>
<protein>
    <submittedName>
        <fullName evidence="2">Hypothetical LOC313936, isoform CRA_b</fullName>
    </submittedName>
</protein>
<organism evidence="2 3">
    <name type="scientific">Rattus norvegicus</name>
    <name type="common">Rat</name>
    <dbReference type="NCBI Taxonomy" id="10116"/>
    <lineage>
        <taxon>Eukaryota</taxon>
        <taxon>Metazoa</taxon>
        <taxon>Chordata</taxon>
        <taxon>Craniata</taxon>
        <taxon>Vertebrata</taxon>
        <taxon>Euteleostomi</taxon>
        <taxon>Mammalia</taxon>
        <taxon>Eutheria</taxon>
        <taxon>Euarchontoglires</taxon>
        <taxon>Glires</taxon>
        <taxon>Rodentia</taxon>
        <taxon>Myomorpha</taxon>
        <taxon>Muroidea</taxon>
        <taxon>Muridae</taxon>
        <taxon>Murinae</taxon>
        <taxon>Rattus</taxon>
    </lineage>
</organism>
<name>A6HAI9_RAT</name>
<dbReference type="EMBL" id="CH473947">
    <property type="protein sequence ID" value="EDM03044.1"/>
    <property type="molecule type" value="Genomic_DNA"/>
</dbReference>
<reference evidence="3" key="1">
    <citation type="submission" date="2005-09" db="EMBL/GenBank/DDBJ databases">
        <authorList>
            <person name="Mural R.J."/>
            <person name="Li P.W."/>
            <person name="Adams M.D."/>
            <person name="Amanatides P.G."/>
            <person name="Baden-Tillson H."/>
            <person name="Barnstead M."/>
            <person name="Chin S.H."/>
            <person name="Dew I."/>
            <person name="Evans C.A."/>
            <person name="Ferriera S."/>
            <person name="Flanigan M."/>
            <person name="Fosler C."/>
            <person name="Glodek A."/>
            <person name="Gu Z."/>
            <person name="Holt R.A."/>
            <person name="Jennings D."/>
            <person name="Kraft C.L."/>
            <person name="Lu F."/>
            <person name="Nguyen T."/>
            <person name="Nusskern D.R."/>
            <person name="Pfannkoch C.M."/>
            <person name="Sitter C."/>
            <person name="Sutton G.G."/>
            <person name="Venter J.C."/>
            <person name="Wang Z."/>
            <person name="Woodage T."/>
            <person name="Zheng X.H."/>
            <person name="Zhong F."/>
        </authorList>
    </citation>
    <scope>NUCLEOTIDE SEQUENCE [LARGE SCALE GENOMIC DNA]</scope>
    <source>
        <strain>BN</strain>
        <strain evidence="3">Sprague-Dawley</strain>
    </source>
</reference>
<evidence type="ECO:0000313" key="3">
    <source>
        <dbReference type="Proteomes" id="UP000234681"/>
    </source>
</evidence>
<comment type="similarity">
    <text evidence="1">Belongs to the FAM228 family.</text>
</comment>
<dbReference type="InterPro" id="IPR040046">
    <property type="entry name" value="FAM228"/>
</dbReference>
<accession>A6HAI9</accession>
<proteinExistence type="inferred from homology"/>
<evidence type="ECO:0000313" key="2">
    <source>
        <dbReference type="EMBL" id="EDM03044.1"/>
    </source>
</evidence>
<evidence type="ECO:0000256" key="1">
    <source>
        <dbReference type="ARBA" id="ARBA00007753"/>
    </source>
</evidence>
<dbReference type="PANTHER" id="PTHR28584:SF2">
    <property type="entry name" value="PROTEIN FAM228A"/>
    <property type="match status" value="1"/>
</dbReference>
<gene>
    <name evidence="2" type="primary">LOC313936</name>
    <name evidence="2" type="ORF">rCG_62326</name>
</gene>
<dbReference type="Proteomes" id="UP000234681">
    <property type="component" value="Chromosome 6"/>
</dbReference>
<sequence length="184" mass="21514">MADTKSSNCNEHFSVEKLKEWPEPESVSLMKELAREDIDEAVHAILFRENYIVKKLDTYLQHEAVFKERRKEMLHKKWVENVAQPLQQRIIEKLFSYRRPGKSQVKYEYCLKHTNEPTKPSPLCECLFQKQQALREAKGPSYHRGRGALRPTRGCIADTAKCQTVPPKSTGLVFKEFDFARVFL</sequence>